<feature type="disulfide bond" evidence="11">
    <location>
        <begin position="339"/>
        <end position="351"/>
    </location>
</feature>
<evidence type="ECO:0000259" key="12">
    <source>
        <dbReference type="PROSITE" id="PS51123"/>
    </source>
</evidence>
<dbReference type="Pfam" id="PF00691">
    <property type="entry name" value="OmpA"/>
    <property type="match status" value="1"/>
</dbReference>
<keyword evidence="8 11" id="KW-0472">Membrane</keyword>
<dbReference type="PANTHER" id="PTHR30329:SF21">
    <property type="entry name" value="LIPOPROTEIN YIAD-RELATED"/>
    <property type="match status" value="1"/>
</dbReference>
<comment type="similarity">
    <text evidence="2 11">Belongs to the outer membrane OOP (TC 1.B.6) superfamily. OmpA family.</text>
</comment>
<evidence type="ECO:0000256" key="8">
    <source>
        <dbReference type="ARBA" id="ARBA00023136"/>
    </source>
</evidence>
<evidence type="ECO:0000256" key="2">
    <source>
        <dbReference type="ARBA" id="ARBA00005710"/>
    </source>
</evidence>
<gene>
    <name evidence="11" type="primary">ompA</name>
    <name evidence="13" type="ORF">DOL88_06375</name>
</gene>
<evidence type="ECO:0000256" key="10">
    <source>
        <dbReference type="ARBA" id="ARBA00023237"/>
    </source>
</evidence>
<dbReference type="SUPFAM" id="SSF56925">
    <property type="entry name" value="OMPA-like"/>
    <property type="match status" value="1"/>
</dbReference>
<evidence type="ECO:0000256" key="11">
    <source>
        <dbReference type="HAMAP-Rule" id="MF_00842"/>
    </source>
</evidence>
<feature type="domain" description="OmpA-like" evidence="12">
    <location>
        <begin position="240"/>
        <end position="366"/>
    </location>
</feature>
<dbReference type="InterPro" id="IPR011250">
    <property type="entry name" value="OMP/PagP_B-barrel"/>
</dbReference>
<keyword evidence="14" id="KW-1185">Reference proteome</keyword>
<dbReference type="PROSITE" id="PS51123">
    <property type="entry name" value="OMPA_2"/>
    <property type="match status" value="1"/>
</dbReference>
<dbReference type="InterPro" id="IPR002368">
    <property type="entry name" value="OmpA"/>
</dbReference>
<keyword evidence="5 11" id="KW-0812">Transmembrane</keyword>
<evidence type="ECO:0000256" key="3">
    <source>
        <dbReference type="ARBA" id="ARBA00022448"/>
    </source>
</evidence>
<evidence type="ECO:0000313" key="13">
    <source>
        <dbReference type="EMBL" id="RMW85687.1"/>
    </source>
</evidence>
<keyword evidence="4 11" id="KW-1134">Transmembrane beta strand</keyword>
<dbReference type="SUPFAM" id="SSF103088">
    <property type="entry name" value="OmpA-like"/>
    <property type="match status" value="1"/>
</dbReference>
<comment type="subcellular location">
    <subcellularLocation>
        <location evidence="1 11">Cell outer membrane</location>
        <topology evidence="1 11">Multi-pass membrane protein</topology>
    </subcellularLocation>
</comment>
<feature type="chain" id="PRO_5044925505" description="Outer membrane protein A" evidence="11">
    <location>
        <begin position="24"/>
        <end position="366"/>
    </location>
</feature>
<feature type="signal peptide" evidence="11">
    <location>
        <begin position="1"/>
        <end position="23"/>
    </location>
</feature>
<dbReference type="InterPro" id="IPR000498">
    <property type="entry name" value="OmpA-like_TM_dom"/>
</dbReference>
<keyword evidence="3 11" id="KW-0813">Transport</keyword>
<reference evidence="13 14" key="1">
    <citation type="journal article" date="2019" name="J. Oral Microbiol.">
        <title>Role of OmpA1 and OmpA2 in Aggregatibacter actinomycetemcomitans and Aggregatibacter aphrophilus serum resistance.</title>
        <authorList>
            <person name="Lindholm M."/>
            <person name="Min Aung K."/>
            <person name="Nyunt Wai S."/>
            <person name="Oscarsson J."/>
        </authorList>
    </citation>
    <scope>NUCLEOTIDE SEQUENCE [LARGE SCALE GENOMIC DNA]</scope>
    <source>
        <strain evidence="13 14">HK83</strain>
    </source>
</reference>
<dbReference type="NCBIfam" id="NF008071">
    <property type="entry name" value="PRK10808.1"/>
    <property type="match status" value="1"/>
</dbReference>
<dbReference type="Pfam" id="PF01389">
    <property type="entry name" value="OmpA_membrane"/>
    <property type="match status" value="1"/>
</dbReference>
<dbReference type="Proteomes" id="UP000274211">
    <property type="component" value="Unassembled WGS sequence"/>
</dbReference>
<dbReference type="InterPro" id="IPR036737">
    <property type="entry name" value="OmpA-like_sf"/>
</dbReference>
<dbReference type="PANTHER" id="PTHR30329">
    <property type="entry name" value="STATOR ELEMENT OF FLAGELLAR MOTOR COMPLEX"/>
    <property type="match status" value="1"/>
</dbReference>
<dbReference type="CDD" id="cd07185">
    <property type="entry name" value="OmpA_C-like"/>
    <property type="match status" value="1"/>
</dbReference>
<comment type="domain">
    <text evidence="11">The extracellular loops are most variable in sequence, and in some bacteria confer sensitivity to phage and/or colicins.</text>
</comment>
<dbReference type="Gene3D" id="2.40.160.20">
    <property type="match status" value="1"/>
</dbReference>
<keyword evidence="7 11" id="KW-0626">Porin</keyword>
<name>A0ABX9VU98_AGGAP</name>
<proteinExistence type="inferred from homology"/>
<dbReference type="RefSeq" id="WP_050693684.1">
    <property type="nucleotide sequence ID" value="NZ_CP012067.1"/>
</dbReference>
<dbReference type="Gene3D" id="3.30.1330.60">
    <property type="entry name" value="OmpA-like domain"/>
    <property type="match status" value="1"/>
</dbReference>
<comment type="subunit">
    <text evidence="11">Monomer and homodimer.</text>
</comment>
<protein>
    <recommendedName>
        <fullName evidence="11">Outer membrane protein A</fullName>
    </recommendedName>
    <alternativeName>
        <fullName evidence="11">Outer membrane porin A</fullName>
    </alternativeName>
</protein>
<dbReference type="HAMAP" id="MF_00842">
    <property type="entry name" value="OmpA"/>
    <property type="match status" value="1"/>
</dbReference>
<dbReference type="InterPro" id="IPR006664">
    <property type="entry name" value="OMP_bac"/>
</dbReference>
<dbReference type="PRINTS" id="PR01021">
    <property type="entry name" value="OMPADOMAIN"/>
</dbReference>
<organism evidence="13 14">
    <name type="scientific">Aggregatibacter aphrophilus</name>
    <name type="common">Haemophilus aphrophilus</name>
    <dbReference type="NCBI Taxonomy" id="732"/>
    <lineage>
        <taxon>Bacteria</taxon>
        <taxon>Pseudomonadati</taxon>
        <taxon>Pseudomonadota</taxon>
        <taxon>Gammaproteobacteria</taxon>
        <taxon>Pasteurellales</taxon>
        <taxon>Pasteurellaceae</taxon>
        <taxon>Aggregatibacter</taxon>
    </lineage>
</organism>
<keyword evidence="9 11" id="KW-1015">Disulfide bond</keyword>
<keyword evidence="11" id="KW-0732">Signal</keyword>
<evidence type="ECO:0000256" key="5">
    <source>
        <dbReference type="ARBA" id="ARBA00022692"/>
    </source>
</evidence>
<dbReference type="InterPro" id="IPR006665">
    <property type="entry name" value="OmpA-like"/>
</dbReference>
<keyword evidence="6 11" id="KW-0406">Ion transport</keyword>
<evidence type="ECO:0000313" key="14">
    <source>
        <dbReference type="Proteomes" id="UP000274211"/>
    </source>
</evidence>
<evidence type="ECO:0000256" key="6">
    <source>
        <dbReference type="ARBA" id="ARBA00023065"/>
    </source>
</evidence>
<comment type="function">
    <text evidence="11">With TolR probably plays a role in maintaining the position of the peptidoglycan cell wall in the periplasm. Acts as a porin with low permeability that allows slow penetration of small solutes; an internal gate slows down solute passage.</text>
</comment>
<feature type="site" description="Part of salt bridge gating mechanism" evidence="11">
    <location>
        <position position="84"/>
    </location>
</feature>
<feature type="site" description="Part of salt bridge gating mechanism" evidence="11">
    <location>
        <position position="177"/>
    </location>
</feature>
<evidence type="ECO:0000256" key="9">
    <source>
        <dbReference type="ARBA" id="ARBA00023157"/>
    </source>
</evidence>
<evidence type="ECO:0000256" key="7">
    <source>
        <dbReference type="ARBA" id="ARBA00023114"/>
    </source>
</evidence>
<accession>A0ABX9VU98</accession>
<evidence type="ECO:0000256" key="1">
    <source>
        <dbReference type="ARBA" id="ARBA00004571"/>
    </source>
</evidence>
<dbReference type="EMBL" id="QMGS01000060">
    <property type="protein sequence ID" value="RMW85687.1"/>
    <property type="molecule type" value="Genomic_DNA"/>
</dbReference>
<dbReference type="PROSITE" id="PS01068">
    <property type="entry name" value="OMPA_1"/>
    <property type="match status" value="1"/>
</dbReference>
<comment type="caution">
    <text evidence="13">The sequence shown here is derived from an EMBL/GenBank/DDBJ whole genome shotgun (WGS) entry which is preliminary data.</text>
</comment>
<sequence precursor="true">MKKTTIALAVAGLVVTVATVAQAAPQANTFYAGAKAGWASVRHGLNQYQYRDESDGAVIGKAKINSEAYGVFGGYQITDNFAIEAGYEFFGRGKVKEFREFGDGEKRITTHGSSLSLKASYPALDNLDLYARAGAALIRVDYKDTTYGETHKFHDLKVSPVFAGGLEYAILPELALRLEYQWVARVGNFGKAERKRSDAYYGPNNYDEPDVRYSPDIGSVSLGLSYRFGQGAAPVVAPEVATKVFTLKSDVTFAFNKANLRPNAKATLDGIYSEIAKVNKPNVAVSGYTDRIGSDAYNQKLSQKRAETVANYLVSKGVAQDTISATGYGKANPVTGNQCDAVKGRKALIACLADDRRVEIAVNGNQ</sequence>
<dbReference type="PRINTS" id="PR01022">
    <property type="entry name" value="OUTRMMBRANEA"/>
</dbReference>
<keyword evidence="10 11" id="KW-0998">Cell outer membrane</keyword>
<evidence type="ECO:0000256" key="4">
    <source>
        <dbReference type="ARBA" id="ARBA00022452"/>
    </source>
</evidence>
<dbReference type="InterPro" id="IPR050330">
    <property type="entry name" value="Bact_OuterMem_StrucFunc"/>
</dbReference>
<dbReference type="InterPro" id="IPR006690">
    <property type="entry name" value="OMPA-like_CS"/>
</dbReference>